<proteinExistence type="predicted"/>
<keyword evidence="1" id="KW-0472">Membrane</keyword>
<keyword evidence="1" id="KW-1133">Transmembrane helix</keyword>
<protein>
    <submittedName>
        <fullName evidence="3">DUF2489 domain-containing protein</fullName>
    </submittedName>
</protein>
<evidence type="ECO:0000313" key="4">
    <source>
        <dbReference type="Proteomes" id="UP000318126"/>
    </source>
</evidence>
<evidence type="ECO:0000256" key="1">
    <source>
        <dbReference type="SAM" id="Phobius"/>
    </source>
</evidence>
<feature type="transmembrane region" description="Helical" evidence="1">
    <location>
        <begin position="6"/>
        <end position="25"/>
    </location>
</feature>
<dbReference type="InterPro" id="IPR019617">
    <property type="entry name" value="DUF2489"/>
</dbReference>
<name>A0A553JQC7_SHEHA</name>
<dbReference type="Pfam" id="PF10675">
    <property type="entry name" value="DUF2489"/>
    <property type="match status" value="1"/>
</dbReference>
<evidence type="ECO:0000259" key="2">
    <source>
        <dbReference type="Pfam" id="PF10675"/>
    </source>
</evidence>
<reference evidence="4" key="1">
    <citation type="submission" date="2019-07" db="EMBL/GenBank/DDBJ databases">
        <title>Shewanella sp. YLB-08 draft genomic sequence.</title>
        <authorList>
            <person name="Yu L."/>
        </authorList>
    </citation>
    <scope>NUCLEOTIDE SEQUENCE [LARGE SCALE GENOMIC DNA]</scope>
    <source>
        <strain evidence="4">JCM 20706</strain>
    </source>
</reference>
<organism evidence="3 4">
    <name type="scientific">Shewanella hanedai</name>
    <name type="common">Alteromonas hanedai</name>
    <dbReference type="NCBI Taxonomy" id="25"/>
    <lineage>
        <taxon>Bacteria</taxon>
        <taxon>Pseudomonadati</taxon>
        <taxon>Pseudomonadota</taxon>
        <taxon>Gammaproteobacteria</taxon>
        <taxon>Alteromonadales</taxon>
        <taxon>Shewanellaceae</taxon>
        <taxon>Shewanella</taxon>
    </lineage>
</organism>
<dbReference type="AlphaFoldDB" id="A0A553JQC7"/>
<feature type="domain" description="DUF2489" evidence="2">
    <location>
        <begin position="14"/>
        <end position="146"/>
    </location>
</feature>
<keyword evidence="4" id="KW-1185">Reference proteome</keyword>
<keyword evidence="1" id="KW-0812">Transmembrane</keyword>
<gene>
    <name evidence="3" type="ORF">FN961_09765</name>
</gene>
<dbReference type="EMBL" id="VKGK01000009">
    <property type="protein sequence ID" value="TRY14669.1"/>
    <property type="molecule type" value="Genomic_DNA"/>
</dbReference>
<dbReference type="RefSeq" id="WP_144039990.1">
    <property type="nucleotide sequence ID" value="NZ_BMPL01000007.1"/>
</dbReference>
<comment type="caution">
    <text evidence="3">The sequence shown here is derived from an EMBL/GenBank/DDBJ whole genome shotgun (WGS) entry which is preliminary data.</text>
</comment>
<accession>A0A553JQC7</accession>
<evidence type="ECO:0000313" key="3">
    <source>
        <dbReference type="EMBL" id="TRY14669.1"/>
    </source>
</evidence>
<dbReference type="OrthoDB" id="5293867at2"/>
<dbReference type="Proteomes" id="UP000318126">
    <property type="component" value="Unassembled WGS sequence"/>
</dbReference>
<sequence length="155" mass="17702">MTTALLISGFIIVTALASYATYLILKLRKQTADKLAKQAEFDATHKAKFDEHLDSIRYIAAAMLDDRCELSEGVMRIAKLFGILSMSEQVTNDYPALFKHFAIIESHPIMAERKLLEKRARMKLDYARMRSEAELEPEILEEAKRLTLFTPSPLH</sequence>